<name>A0ABV4YBF8_9CYAN</name>
<evidence type="ECO:0000256" key="3">
    <source>
        <dbReference type="ARBA" id="ARBA00022723"/>
    </source>
</evidence>
<reference evidence="8 9" key="1">
    <citation type="submission" date="2024-09" db="EMBL/GenBank/DDBJ databases">
        <title>Floridaenema gen nov. (Aerosakkonemataceae, Aerosakkonematales ord. nov., Cyanobacteria) from benthic tropical and subtropical fresh waters, with the description of four new species.</title>
        <authorList>
            <person name="Moretto J.A."/>
            <person name="Berthold D.E."/>
            <person name="Lefler F.W."/>
            <person name="Huang I.-S."/>
            <person name="Laughinghouse H. IV."/>
        </authorList>
    </citation>
    <scope>NUCLEOTIDE SEQUENCE [LARGE SCALE GENOMIC DNA]</scope>
    <source>
        <strain evidence="8 9">BLCC-F154</strain>
    </source>
</reference>
<organism evidence="8 9">
    <name type="scientific">Floridaenema fluviatile BLCC-F154</name>
    <dbReference type="NCBI Taxonomy" id="3153640"/>
    <lineage>
        <taxon>Bacteria</taxon>
        <taxon>Bacillati</taxon>
        <taxon>Cyanobacteriota</taxon>
        <taxon>Cyanophyceae</taxon>
        <taxon>Oscillatoriophycideae</taxon>
        <taxon>Aerosakkonematales</taxon>
        <taxon>Aerosakkonemataceae</taxon>
        <taxon>Floridanema</taxon>
        <taxon>Floridanema fluviatile</taxon>
    </lineage>
</organism>
<sequence>MTTTTDRSQKLPLPPGNFGLPLLGETIEFLRDPDFMEKRQKQHGSIFKTRIFGADSIVIIGAEANRFILSNNQYFAISWPQSTKVLLGPNSLSLQEGSQHQSRRKLLSHAFQPKALAGYLPGMEKVTQEYLQKWESISNLTWYPELRNYTYDIASTLLIGTESGSQTSLSKLFKDWCDGLFTIPIPLPWTKFGRALRCRKELLAEIEKIVLRRQKQQEPGKDALGLMLQARDEEGNGFSLPELKDQVLLLLFAGHETLNSALGTFCLSLAQNPEVREKLRAEIRQVVGNDSLTMEHLKQMNYLEMVIKEVLRIVPPVGGGFRKVVKSCEFNGYSIPEGWGVLYQIARTHEDESVYSQPEKFDPERFSPERNEDKKPFSYLPFGGGMRECLGKAFAQLVMKVFAVYLVRDYNWELVPEQNLELVTIPTPHPKDNLKVSFHRL</sequence>
<evidence type="ECO:0000313" key="9">
    <source>
        <dbReference type="Proteomes" id="UP001576776"/>
    </source>
</evidence>
<dbReference type="InterPro" id="IPR017972">
    <property type="entry name" value="Cyt_P450_CS"/>
</dbReference>
<evidence type="ECO:0000256" key="5">
    <source>
        <dbReference type="ARBA" id="ARBA00023004"/>
    </source>
</evidence>
<evidence type="ECO:0000256" key="4">
    <source>
        <dbReference type="ARBA" id="ARBA00023002"/>
    </source>
</evidence>
<comment type="caution">
    <text evidence="8">The sequence shown here is derived from an EMBL/GenBank/DDBJ whole genome shotgun (WGS) entry which is preliminary data.</text>
</comment>
<dbReference type="InterPro" id="IPR001128">
    <property type="entry name" value="Cyt_P450"/>
</dbReference>
<keyword evidence="3 7" id="KW-0479">Metal-binding</keyword>
<dbReference type="PANTHER" id="PTHR24286">
    <property type="entry name" value="CYTOCHROME P450 26"/>
    <property type="match status" value="1"/>
</dbReference>
<protein>
    <submittedName>
        <fullName evidence="8">Cytochrome P450</fullName>
    </submittedName>
</protein>
<proteinExistence type="inferred from homology"/>
<keyword evidence="4 7" id="KW-0560">Oxidoreductase</keyword>
<keyword evidence="9" id="KW-1185">Reference proteome</keyword>
<gene>
    <name evidence="8" type="ORF">ACE1B6_09275</name>
</gene>
<dbReference type="PROSITE" id="PS00086">
    <property type="entry name" value="CYTOCHROME_P450"/>
    <property type="match status" value="1"/>
</dbReference>
<dbReference type="PRINTS" id="PR00463">
    <property type="entry name" value="EP450I"/>
</dbReference>
<evidence type="ECO:0000256" key="6">
    <source>
        <dbReference type="ARBA" id="ARBA00023033"/>
    </source>
</evidence>
<evidence type="ECO:0000256" key="1">
    <source>
        <dbReference type="ARBA" id="ARBA00010617"/>
    </source>
</evidence>
<dbReference type="EMBL" id="JBHFNS010000041">
    <property type="protein sequence ID" value="MFB2935458.1"/>
    <property type="molecule type" value="Genomic_DNA"/>
</dbReference>
<keyword evidence="6 7" id="KW-0503">Monooxygenase</keyword>
<evidence type="ECO:0000256" key="2">
    <source>
        <dbReference type="ARBA" id="ARBA00022617"/>
    </source>
</evidence>
<dbReference type="RefSeq" id="WP_413256973.1">
    <property type="nucleotide sequence ID" value="NZ_JBHFNS010000041.1"/>
</dbReference>
<dbReference type="CDD" id="cd11044">
    <property type="entry name" value="CYP120A1_CYP26-like"/>
    <property type="match status" value="1"/>
</dbReference>
<dbReference type="InterPro" id="IPR002401">
    <property type="entry name" value="Cyt_P450_E_grp-I"/>
</dbReference>
<keyword evidence="2 7" id="KW-0349">Heme</keyword>
<dbReference type="Proteomes" id="UP001576776">
    <property type="component" value="Unassembled WGS sequence"/>
</dbReference>
<evidence type="ECO:0000313" key="8">
    <source>
        <dbReference type="EMBL" id="MFB2935458.1"/>
    </source>
</evidence>
<evidence type="ECO:0000256" key="7">
    <source>
        <dbReference type="RuleBase" id="RU000461"/>
    </source>
</evidence>
<dbReference type="Gene3D" id="1.10.630.10">
    <property type="entry name" value="Cytochrome P450"/>
    <property type="match status" value="1"/>
</dbReference>
<dbReference type="PRINTS" id="PR00385">
    <property type="entry name" value="P450"/>
</dbReference>
<dbReference type="InterPro" id="IPR036396">
    <property type="entry name" value="Cyt_P450_sf"/>
</dbReference>
<dbReference type="SUPFAM" id="SSF48264">
    <property type="entry name" value="Cytochrome P450"/>
    <property type="match status" value="1"/>
</dbReference>
<dbReference type="PANTHER" id="PTHR24286:SF384">
    <property type="entry name" value="P450, PUTATIVE (EUROFUNG)-RELATED"/>
    <property type="match status" value="1"/>
</dbReference>
<keyword evidence="5 7" id="KW-0408">Iron</keyword>
<comment type="similarity">
    <text evidence="1 7">Belongs to the cytochrome P450 family.</text>
</comment>
<accession>A0ABV4YBF8</accession>
<dbReference type="Pfam" id="PF00067">
    <property type="entry name" value="p450"/>
    <property type="match status" value="1"/>
</dbReference>